<dbReference type="SUPFAM" id="SSF47459">
    <property type="entry name" value="HLH, helix-loop-helix DNA-binding domain"/>
    <property type="match status" value="1"/>
</dbReference>
<dbReference type="PANTHER" id="PTHR10684">
    <property type="entry name" value="NUCLEAR RECEPTOR COACTIVATOR"/>
    <property type="match status" value="1"/>
</dbReference>
<dbReference type="InterPro" id="IPR009110">
    <property type="entry name" value="Nuc_rcpt_coact"/>
</dbReference>
<dbReference type="GO" id="GO:0045944">
    <property type="term" value="P:positive regulation of transcription by RNA polymerase II"/>
    <property type="evidence" value="ECO:0007669"/>
    <property type="project" value="TreeGrafter"/>
</dbReference>
<reference evidence="14 15" key="1">
    <citation type="submission" date="2020-10" db="EMBL/GenBank/DDBJ databases">
        <title>Pygocentrus nattereri (red-bellied piranha) genome, fPygNat1, primary haplotype.</title>
        <authorList>
            <person name="Myers G."/>
            <person name="Meyer A."/>
            <person name="Karagic N."/>
            <person name="Pippel M."/>
            <person name="Winkler S."/>
            <person name="Tracey A."/>
            <person name="Wood J."/>
            <person name="Formenti G."/>
            <person name="Howe K."/>
            <person name="Fedrigo O."/>
            <person name="Jarvis E.D."/>
        </authorList>
    </citation>
    <scope>NUCLEOTIDE SEQUENCE [LARGE SCALE GENOMIC DNA]</scope>
</reference>
<keyword evidence="7" id="KW-0010">Activator</keyword>
<dbReference type="Pfam" id="PF16665">
    <property type="entry name" value="NCOA_u2"/>
    <property type="match status" value="1"/>
</dbReference>
<dbReference type="FunFam" id="3.30.450.20:FF:000008">
    <property type="entry name" value="Nuclear receptor coactivator"/>
    <property type="match status" value="1"/>
</dbReference>
<sequence length="1378" mass="149580">MSGVGENSSDPARVESQKRKECSSDLLGPSPKRSTEKRNREHENKYIEELAELIFANFNDIDNFNVKPDKCAILKETVKQIRQIKEQEKAAAANEEEVQKADVSSTGQSVIDKDTLGPMMLEALDGFFFVVNMEGNIVFVSENVSQYLRYNQEELMNTSVYSILHVGDHAEFIKNLLPKSLVNGVPWSSENPRRNSHTFNCRMLVNPHSEPEEEAQEQEVQQKYETMQCFAVSEPKSIREEGEDLQSCLICVARRVPMKERPMLPTHESFTTRQDLQGKITSLDTSLLRASMKPGWEDLVRRCIQRFHLQNDGDMSYAKRHQQEVLRHGQAFSPVYRFSLSDGTIVSAHTRSKLVRSPATNEPQLYMSLHILQREQTVCGMNPELGTAQPMGKLVNPVTSMTSPNPAGSSQGQDNTISSNSSTFPSAGAPKDPAAMNAMQGYRFGCPGTMGHAAPMQGSTPQGSGYPLKMSSPSQGSPGMLSPRHRASPGIAGSPRLPPTQFSPASALHSPVPMCSSSSGGNVGGTHGYTSSSLNALQALSECHSISLGQALGSPDRKLASPANSGGVNPHLLHKLGSSESLGEQAQAEHGGNIQGDDNEEQRDDKINPDSGDSQNRVHDKGHTKLLQLLTTRTEPIDSASPPPVARGEPGCKEPPGGPGSQSGASATHATSLKEKHKILHRLLQNSTSPVDLAQLTAEATGKELCQDGTGGGGNVAEHVTKQDPVSPKKKDNALLRYLLDKDDNTLKDKNVKLGPGETKTEGAKMVQVEKPDGGYDQPNPELTFLDDILDDLNSQPSLFSESRPVSLPAAVDKQSIINDILQITGEGGAQQQQRVMQTIGQQSESHSSSTTEWSHGAPGQYPMMRNTSPYSMMQQQGMLGNQGVMPNQTNMAGERILTIKVPIPWKTKSPYTIFTYILYPVLHTCMCFHISVCSVCSPAQANLDMSMPGPPFPQQQQQAPPNQTAPWPDSMMPIEPLPFGNQSRPVYSTPQEDILCPAEGPADEGTLLNQLYTALKDFDGLEEIDRALGIPALVGQVQQPDQFPGQDPSLLMDQKPPIFSQQQYGPPQPHMAQGGYPPLQDPAGFHSMPGTLGQRPGFPMMRMPPRQGLRPTGVSPNQPNALRLQLQHRLQAQQNRQPMMNQMSGVSNMNLPLRPNVPNQGTINAQMLAQRQRELLSNHLRQRQLDQQRLMAMRTPGLNMPPNLPAGAAGLPGALSNPRIPQSSGQQFPYTPSYGMSQQPDGGFGGAATPQSPLMSPRMGHAQSPMMQQAPGNATFQSSPDMNGWTQGNMNTNSMFPQQSPPQFAQQSNGYNGSGMNLNVSMAPNSSSMNNMAPNSNSMSSMSQMGSQMSSGPAGSMANMGPEQVSITLTLRAHMPG</sequence>
<dbReference type="Gene3D" id="4.10.280.10">
    <property type="entry name" value="Helix-loop-helix DNA-binding domain"/>
    <property type="match status" value="1"/>
</dbReference>
<feature type="region of interest" description="Disordered" evidence="11">
    <location>
        <begin position="841"/>
        <end position="860"/>
    </location>
</feature>
<keyword evidence="4" id="KW-0677">Repeat</keyword>
<dbReference type="PROSITE" id="PS50112">
    <property type="entry name" value="PAS"/>
    <property type="match status" value="1"/>
</dbReference>
<dbReference type="InterPro" id="IPR014920">
    <property type="entry name" value="Nuc_rcpt_coact_Ncoa-typ"/>
</dbReference>
<evidence type="ECO:0000256" key="2">
    <source>
        <dbReference type="ARBA" id="ARBA00009933"/>
    </source>
</evidence>
<dbReference type="Pfam" id="PF07469">
    <property type="entry name" value="DUF1518"/>
    <property type="match status" value="1"/>
</dbReference>
<evidence type="ECO:0000313" key="15">
    <source>
        <dbReference type="Proteomes" id="UP001501920"/>
    </source>
</evidence>
<dbReference type="Gene3D" id="6.10.140.20">
    <property type="entry name" value="Nuclear receptor coactivator, Ncoa-type, interlocking domain"/>
    <property type="match status" value="1"/>
</dbReference>
<keyword evidence="15" id="KW-1185">Reference proteome</keyword>
<feature type="compositionally biased region" description="Polar residues" evidence="11">
    <location>
        <begin position="1"/>
        <end position="10"/>
    </location>
</feature>
<accession>A0AAR2JRE4</accession>
<dbReference type="Ensembl" id="ENSPNAT00000079649.1">
    <property type="protein sequence ID" value="ENSPNAP00000052857.1"/>
    <property type="gene ID" value="ENSPNAG00000024674.2"/>
</dbReference>
<dbReference type="InterPro" id="IPR017426">
    <property type="entry name" value="Nuclear_rcpt_coactivator"/>
</dbReference>
<reference evidence="14" key="2">
    <citation type="submission" date="2025-08" db="UniProtKB">
        <authorList>
            <consortium name="Ensembl"/>
        </authorList>
    </citation>
    <scope>IDENTIFICATION</scope>
</reference>
<reference evidence="14" key="3">
    <citation type="submission" date="2025-09" db="UniProtKB">
        <authorList>
            <consortium name="Ensembl"/>
        </authorList>
    </citation>
    <scope>IDENTIFICATION</scope>
</reference>
<feature type="domain" description="BHLH" evidence="13">
    <location>
        <begin position="27"/>
        <end position="84"/>
    </location>
</feature>
<feature type="compositionally biased region" description="Basic and acidic residues" evidence="11">
    <location>
        <begin position="719"/>
        <end position="729"/>
    </location>
</feature>
<feature type="region of interest" description="Disordered" evidence="11">
    <location>
        <begin position="1"/>
        <end position="41"/>
    </location>
</feature>
<dbReference type="InterPro" id="IPR000014">
    <property type="entry name" value="PAS"/>
</dbReference>
<dbReference type="CDD" id="cd18950">
    <property type="entry name" value="bHLH-PAS_NCoA2_SRC2"/>
    <property type="match status" value="1"/>
</dbReference>
<evidence type="ECO:0000256" key="7">
    <source>
        <dbReference type="ARBA" id="ARBA00023159"/>
    </source>
</evidence>
<dbReference type="SUPFAM" id="SSF69125">
    <property type="entry name" value="Nuclear receptor coactivator interlocking domain"/>
    <property type="match status" value="1"/>
</dbReference>
<keyword evidence="5" id="KW-0805">Transcription regulation</keyword>
<dbReference type="SMART" id="SM01151">
    <property type="entry name" value="DUF1518"/>
    <property type="match status" value="1"/>
</dbReference>
<dbReference type="FunFam" id="4.10.280.10:FF:000008">
    <property type="entry name" value="Nuclear receptor coactivator"/>
    <property type="match status" value="1"/>
</dbReference>
<evidence type="ECO:0000256" key="4">
    <source>
        <dbReference type="ARBA" id="ARBA00022737"/>
    </source>
</evidence>
<feature type="domain" description="PAS" evidence="12">
    <location>
        <begin position="120"/>
        <end position="184"/>
    </location>
</feature>
<dbReference type="PROSITE" id="PS50888">
    <property type="entry name" value="BHLH"/>
    <property type="match status" value="1"/>
</dbReference>
<feature type="region of interest" description="Disordered" evidence="11">
    <location>
        <begin position="453"/>
        <end position="520"/>
    </location>
</feature>
<dbReference type="InterPro" id="IPR035965">
    <property type="entry name" value="PAS-like_dom_sf"/>
</dbReference>
<dbReference type="Pfam" id="PF23172">
    <property type="entry name" value="bHLH_NCOA"/>
    <property type="match status" value="1"/>
</dbReference>
<feature type="compositionally biased region" description="Polar residues" evidence="11">
    <location>
        <begin position="1266"/>
        <end position="1293"/>
    </location>
</feature>
<dbReference type="GO" id="GO:0003713">
    <property type="term" value="F:transcription coactivator activity"/>
    <property type="evidence" value="ECO:0007669"/>
    <property type="project" value="InterPro"/>
</dbReference>
<feature type="region of interest" description="Disordered" evidence="11">
    <location>
        <begin position="556"/>
        <end position="575"/>
    </location>
</feature>
<dbReference type="Gene3D" id="3.30.450.20">
    <property type="entry name" value="PAS domain"/>
    <property type="match status" value="2"/>
</dbReference>
<comment type="subcellular location">
    <subcellularLocation>
        <location evidence="1">Nucleus</location>
    </subcellularLocation>
</comment>
<evidence type="ECO:0000256" key="11">
    <source>
        <dbReference type="SAM" id="MobiDB-lite"/>
    </source>
</evidence>
<dbReference type="SUPFAM" id="SSF55785">
    <property type="entry name" value="PYP-like sensor domain (PAS domain)"/>
    <property type="match status" value="2"/>
</dbReference>
<evidence type="ECO:0000256" key="3">
    <source>
        <dbReference type="ARBA" id="ARBA00013484"/>
    </source>
</evidence>
<dbReference type="GO" id="GO:0032870">
    <property type="term" value="P:cellular response to hormone stimulus"/>
    <property type="evidence" value="ECO:0007669"/>
    <property type="project" value="TreeGrafter"/>
</dbReference>
<dbReference type="GO" id="GO:0048513">
    <property type="term" value="P:animal organ development"/>
    <property type="evidence" value="ECO:0007669"/>
    <property type="project" value="UniProtKB-ARBA"/>
</dbReference>
<evidence type="ECO:0000256" key="9">
    <source>
        <dbReference type="ARBA" id="ARBA00023242"/>
    </source>
</evidence>
<evidence type="ECO:0000256" key="6">
    <source>
        <dbReference type="ARBA" id="ARBA00023108"/>
    </source>
</evidence>
<gene>
    <name evidence="14" type="primary">NCOA2</name>
</gene>
<feature type="region of interest" description="Disordered" evidence="11">
    <location>
        <begin position="1233"/>
        <end position="1293"/>
    </location>
</feature>
<keyword evidence="6" id="KW-0090">Biological rhythms</keyword>
<dbReference type="Pfam" id="PF16279">
    <property type="entry name" value="DUF4927"/>
    <property type="match status" value="1"/>
</dbReference>
<keyword evidence="8" id="KW-0804">Transcription</keyword>
<dbReference type="InterPro" id="IPR032565">
    <property type="entry name" value="NCOA2/3_DUF4927"/>
</dbReference>
<dbReference type="PANTHER" id="PTHR10684:SF2">
    <property type="entry name" value="NUCLEAR RECEPTOR COACTIVATOR 2"/>
    <property type="match status" value="1"/>
</dbReference>
<dbReference type="CDD" id="cd00130">
    <property type="entry name" value="PAS"/>
    <property type="match status" value="1"/>
</dbReference>
<feature type="compositionally biased region" description="Low complexity" evidence="11">
    <location>
        <begin position="1338"/>
        <end position="1358"/>
    </location>
</feature>
<dbReference type="Pfam" id="PF00989">
    <property type="entry name" value="PAS"/>
    <property type="match status" value="1"/>
</dbReference>
<dbReference type="InterPro" id="IPR010011">
    <property type="entry name" value="NCO_DUF1518"/>
</dbReference>
<dbReference type="PIRSF" id="PIRSF038181">
    <property type="entry name" value="Nuclear_receptor_coactivator"/>
    <property type="match status" value="1"/>
</dbReference>
<feature type="compositionally biased region" description="Polar residues" evidence="11">
    <location>
        <begin position="398"/>
        <end position="425"/>
    </location>
</feature>
<dbReference type="InterPro" id="IPR037077">
    <property type="entry name" value="Nuc_rcpt_coact_Ncoa_int_sf"/>
</dbReference>
<feature type="compositionally biased region" description="Low complexity" evidence="11">
    <location>
        <begin position="841"/>
        <end position="857"/>
    </location>
</feature>
<evidence type="ECO:0000256" key="1">
    <source>
        <dbReference type="ARBA" id="ARBA00004123"/>
    </source>
</evidence>
<dbReference type="InterPro" id="IPR036638">
    <property type="entry name" value="HLH_DNA-bd_sf"/>
</dbReference>
<dbReference type="GO" id="GO:0005634">
    <property type="term" value="C:nucleus"/>
    <property type="evidence" value="ECO:0007669"/>
    <property type="project" value="UniProtKB-SubCell"/>
</dbReference>
<dbReference type="Pfam" id="PF08832">
    <property type="entry name" value="SRC-1"/>
    <property type="match status" value="1"/>
</dbReference>
<dbReference type="InterPro" id="IPR028822">
    <property type="entry name" value="NCOA2_bHLH"/>
</dbReference>
<evidence type="ECO:0000259" key="12">
    <source>
        <dbReference type="PROSITE" id="PS50112"/>
    </source>
</evidence>
<dbReference type="GO" id="GO:0016922">
    <property type="term" value="F:nuclear receptor binding"/>
    <property type="evidence" value="ECO:0007669"/>
    <property type="project" value="InterPro"/>
</dbReference>
<dbReference type="InterPro" id="IPR014935">
    <property type="entry name" value="SRC/p160_LXXLL"/>
</dbReference>
<feature type="compositionally biased region" description="Basic and acidic residues" evidence="11">
    <location>
        <begin position="12"/>
        <end position="23"/>
    </location>
</feature>
<dbReference type="InterPro" id="IPR013767">
    <property type="entry name" value="PAS_fold"/>
</dbReference>
<feature type="region of interest" description="Disordered" evidence="11">
    <location>
        <begin position="582"/>
        <end position="671"/>
    </location>
</feature>
<keyword evidence="9" id="KW-0539">Nucleus</keyword>
<dbReference type="SMART" id="SM00091">
    <property type="entry name" value="PAS"/>
    <property type="match status" value="1"/>
</dbReference>
<name>A0AAR2JRE4_PYGNA</name>
<dbReference type="InterPro" id="IPR011598">
    <property type="entry name" value="bHLH_dom"/>
</dbReference>
<comment type="similarity">
    <text evidence="2">Belongs to the SRC/p160 nuclear receptor coactivator family.</text>
</comment>
<evidence type="ECO:0000256" key="10">
    <source>
        <dbReference type="ARBA" id="ARBA00031751"/>
    </source>
</evidence>
<dbReference type="InterPro" id="IPR056193">
    <property type="entry name" value="bHLH_NCOA1-3"/>
</dbReference>
<feature type="region of interest" description="Disordered" evidence="11">
    <location>
        <begin position="1338"/>
        <end position="1359"/>
    </location>
</feature>
<dbReference type="Pfam" id="PF08815">
    <property type="entry name" value="Nuc_rec_co-act"/>
    <property type="match status" value="1"/>
</dbReference>
<evidence type="ECO:0000256" key="5">
    <source>
        <dbReference type="ARBA" id="ARBA00023015"/>
    </source>
</evidence>
<dbReference type="FunFam" id="3.30.450.20:FF:000007">
    <property type="entry name" value="Nuclear receptor coactivator"/>
    <property type="match status" value="1"/>
</dbReference>
<protein>
    <recommendedName>
        <fullName evidence="3">Nuclear receptor coactivator 2</fullName>
    </recommendedName>
    <alternativeName>
        <fullName evidence="10">Transcriptional intermediary factor 2</fullName>
    </alternativeName>
</protein>
<dbReference type="Pfam" id="PF14598">
    <property type="entry name" value="PAS_11"/>
    <property type="match status" value="1"/>
</dbReference>
<evidence type="ECO:0000313" key="14">
    <source>
        <dbReference type="Ensembl" id="ENSPNAP00000052857.1"/>
    </source>
</evidence>
<dbReference type="GO" id="GO:0046983">
    <property type="term" value="F:protein dimerization activity"/>
    <property type="evidence" value="ECO:0007669"/>
    <property type="project" value="InterPro"/>
</dbReference>
<organism evidence="14 15">
    <name type="scientific">Pygocentrus nattereri</name>
    <name type="common">Red-bellied piranha</name>
    <dbReference type="NCBI Taxonomy" id="42514"/>
    <lineage>
        <taxon>Eukaryota</taxon>
        <taxon>Metazoa</taxon>
        <taxon>Chordata</taxon>
        <taxon>Craniata</taxon>
        <taxon>Vertebrata</taxon>
        <taxon>Euteleostomi</taxon>
        <taxon>Actinopterygii</taxon>
        <taxon>Neopterygii</taxon>
        <taxon>Teleostei</taxon>
        <taxon>Ostariophysi</taxon>
        <taxon>Characiformes</taxon>
        <taxon>Characoidei</taxon>
        <taxon>Pygocentrus</taxon>
    </lineage>
</organism>
<evidence type="ECO:0000256" key="8">
    <source>
        <dbReference type="ARBA" id="ARBA00023163"/>
    </source>
</evidence>
<dbReference type="GO" id="GO:0048511">
    <property type="term" value="P:rhythmic process"/>
    <property type="evidence" value="ECO:0007669"/>
    <property type="project" value="UniProtKB-KW"/>
</dbReference>
<feature type="region of interest" description="Disordered" evidence="11">
    <location>
        <begin position="704"/>
        <end position="729"/>
    </location>
</feature>
<evidence type="ECO:0000259" key="13">
    <source>
        <dbReference type="PROSITE" id="PS50888"/>
    </source>
</evidence>
<dbReference type="GeneTree" id="ENSGT00950000183021"/>
<feature type="region of interest" description="Disordered" evidence="11">
    <location>
        <begin position="398"/>
        <end position="435"/>
    </location>
</feature>
<dbReference type="Proteomes" id="UP001501920">
    <property type="component" value="Chromosome 24"/>
</dbReference>
<proteinExistence type="inferred from homology"/>
<dbReference type="SMART" id="SM00353">
    <property type="entry name" value="HLH"/>
    <property type="match status" value="1"/>
</dbReference>